<feature type="region of interest" description="Disordered" evidence="1">
    <location>
        <begin position="1"/>
        <end position="63"/>
    </location>
</feature>
<keyword evidence="3" id="KW-1185">Reference proteome</keyword>
<protein>
    <submittedName>
        <fullName evidence="2">Uncharacterized protein</fullName>
    </submittedName>
</protein>
<evidence type="ECO:0000313" key="3">
    <source>
        <dbReference type="Proteomes" id="UP000005237"/>
    </source>
</evidence>
<dbReference type="EnsemblMetazoa" id="CJA38601a.1">
    <property type="protein sequence ID" value="CJA38601a.1"/>
    <property type="gene ID" value="WBGene00214448"/>
</dbReference>
<dbReference type="Proteomes" id="UP000005237">
    <property type="component" value="Unassembled WGS sequence"/>
</dbReference>
<reference evidence="2" key="2">
    <citation type="submission" date="2022-06" db="UniProtKB">
        <authorList>
            <consortium name="EnsemblMetazoa"/>
        </authorList>
    </citation>
    <scope>IDENTIFICATION</scope>
    <source>
        <strain evidence="2">DF5081</strain>
    </source>
</reference>
<evidence type="ECO:0000313" key="2">
    <source>
        <dbReference type="EnsemblMetazoa" id="CJA38601a.1"/>
    </source>
</evidence>
<name>A0A8R1INX6_CAEJA</name>
<dbReference type="AlphaFoldDB" id="A0A8R1INX6"/>
<accession>A0A8R1INX6</accession>
<reference evidence="3" key="1">
    <citation type="submission" date="2010-08" db="EMBL/GenBank/DDBJ databases">
        <authorList>
            <consortium name="Caenorhabditis japonica Sequencing Consortium"/>
            <person name="Wilson R.K."/>
        </authorList>
    </citation>
    <scope>NUCLEOTIDE SEQUENCE [LARGE SCALE GENOMIC DNA]</scope>
    <source>
        <strain evidence="3">DF5081</strain>
    </source>
</reference>
<feature type="compositionally biased region" description="Low complexity" evidence="1">
    <location>
        <begin position="36"/>
        <end position="55"/>
    </location>
</feature>
<evidence type="ECO:0000256" key="1">
    <source>
        <dbReference type="SAM" id="MobiDB-lite"/>
    </source>
</evidence>
<organism evidence="2 3">
    <name type="scientific">Caenorhabditis japonica</name>
    <dbReference type="NCBI Taxonomy" id="281687"/>
    <lineage>
        <taxon>Eukaryota</taxon>
        <taxon>Metazoa</taxon>
        <taxon>Ecdysozoa</taxon>
        <taxon>Nematoda</taxon>
        <taxon>Chromadorea</taxon>
        <taxon>Rhabditida</taxon>
        <taxon>Rhabditina</taxon>
        <taxon>Rhabditomorpha</taxon>
        <taxon>Rhabditoidea</taxon>
        <taxon>Rhabditidae</taxon>
        <taxon>Peloderinae</taxon>
        <taxon>Caenorhabditis</taxon>
    </lineage>
</organism>
<sequence length="154" mass="17337">MKRERKEMPIRKTVSLTTKMRAERGGPEQLETSVMSMEATATSDSSESARSSLESKTPKTRQVRVQTEKMVNVNMELVSDCERSCDTRSMNTISLIENMDEFEKKCEVLPRDVVLLFMDYHALGHGCSFDPQQCDHASVVIGGRGDDLKPDAYP</sequence>
<feature type="compositionally biased region" description="Basic and acidic residues" evidence="1">
    <location>
        <begin position="1"/>
        <end position="10"/>
    </location>
</feature>
<proteinExistence type="predicted"/>